<protein>
    <submittedName>
        <fullName evidence="3">Branched-chain amino acid transport protein (AzlD)</fullName>
    </submittedName>
    <submittedName>
        <fullName evidence="2">Branched-chain amino acid transporter</fullName>
    </submittedName>
</protein>
<dbReference type="RefSeq" id="WP_046715206.1">
    <property type="nucleotide sequence ID" value="NZ_BJXR01000028.1"/>
</dbReference>
<keyword evidence="4" id="KW-1185">Reference proteome</keyword>
<dbReference type="EMBL" id="FOIB01000006">
    <property type="protein sequence ID" value="SEU20145.1"/>
    <property type="molecule type" value="Genomic_DNA"/>
</dbReference>
<dbReference type="Pfam" id="PF05437">
    <property type="entry name" value="AzlD"/>
    <property type="match status" value="1"/>
</dbReference>
<dbReference type="InterPro" id="IPR008407">
    <property type="entry name" value="Brnchd-chn_aa_trnsp_AzlD"/>
</dbReference>
<dbReference type="AlphaFoldDB" id="A0A511T2S3"/>
<evidence type="ECO:0000313" key="2">
    <source>
        <dbReference type="EMBL" id="GEN08469.1"/>
    </source>
</evidence>
<evidence type="ECO:0000313" key="5">
    <source>
        <dbReference type="Proteomes" id="UP000321514"/>
    </source>
</evidence>
<evidence type="ECO:0000313" key="3">
    <source>
        <dbReference type="EMBL" id="SEU20145.1"/>
    </source>
</evidence>
<organism evidence="2 5">
    <name type="scientific">Myxococcus fulvus</name>
    <dbReference type="NCBI Taxonomy" id="33"/>
    <lineage>
        <taxon>Bacteria</taxon>
        <taxon>Pseudomonadati</taxon>
        <taxon>Myxococcota</taxon>
        <taxon>Myxococcia</taxon>
        <taxon>Myxococcales</taxon>
        <taxon>Cystobacterineae</taxon>
        <taxon>Myxococcaceae</taxon>
        <taxon>Myxococcus</taxon>
    </lineage>
</organism>
<name>A0A511T2S3_MYXFU</name>
<gene>
    <name evidence="2" type="ORF">MFU01_35060</name>
    <name evidence="3" type="ORF">SAMN05443572_106102</name>
</gene>
<evidence type="ECO:0000256" key="1">
    <source>
        <dbReference type="SAM" id="Phobius"/>
    </source>
</evidence>
<proteinExistence type="predicted"/>
<dbReference type="STRING" id="1334629.MFUL124B02_30800"/>
<keyword evidence="1" id="KW-0812">Transmembrane</keyword>
<keyword evidence="1" id="KW-0472">Membrane</keyword>
<feature type="transmembrane region" description="Helical" evidence="1">
    <location>
        <begin position="68"/>
        <end position="96"/>
    </location>
</feature>
<evidence type="ECO:0000313" key="4">
    <source>
        <dbReference type="Proteomes" id="UP000183760"/>
    </source>
</evidence>
<comment type="caution">
    <text evidence="2">The sequence shown here is derived from an EMBL/GenBank/DDBJ whole genome shotgun (WGS) entry which is preliminary data.</text>
</comment>
<keyword evidence="1" id="KW-1133">Transmembrane helix</keyword>
<dbReference type="EMBL" id="BJXR01000028">
    <property type="protein sequence ID" value="GEN08469.1"/>
    <property type="molecule type" value="Genomic_DNA"/>
</dbReference>
<dbReference type="Proteomes" id="UP000183760">
    <property type="component" value="Unassembled WGS sequence"/>
</dbReference>
<reference evidence="3 4" key="1">
    <citation type="submission" date="2016-10" db="EMBL/GenBank/DDBJ databases">
        <authorList>
            <person name="Varghese N."/>
            <person name="Submissions S."/>
        </authorList>
    </citation>
    <scope>NUCLEOTIDE SEQUENCE [LARGE SCALE GENOMIC DNA]</scope>
    <source>
        <strain evidence="3 4">DSM 16525</strain>
    </source>
</reference>
<reference evidence="2 5" key="2">
    <citation type="submission" date="2019-07" db="EMBL/GenBank/DDBJ databases">
        <title>Whole genome shotgun sequence of Myxococcus fulvus NBRC 100333.</title>
        <authorList>
            <person name="Hosoyama A."/>
            <person name="Uohara A."/>
            <person name="Ohji S."/>
            <person name="Ichikawa N."/>
        </authorList>
    </citation>
    <scope>NUCLEOTIDE SEQUENCE [LARGE SCALE GENOMIC DNA]</scope>
    <source>
        <strain evidence="2 5">NBRC 100333</strain>
    </source>
</reference>
<sequence length="102" mass="10380">MTLLPILVLALGTYGFRVAGPLLSERLKLSTRVQERMALATIAMLAALVATSTLLAQGGFAGWARPAGVLVGAVLACLRLPFIAVVIAAAATAAGLRLLGVP</sequence>
<dbReference type="Proteomes" id="UP000321514">
    <property type="component" value="Unassembled WGS sequence"/>
</dbReference>
<feature type="transmembrane region" description="Helical" evidence="1">
    <location>
        <begin position="39"/>
        <end position="56"/>
    </location>
</feature>
<dbReference type="OrthoDB" id="4484240at2"/>
<accession>A0A511T2S3</accession>